<organism evidence="3 4">
    <name type="scientific">Sphingobium yanoikuyae</name>
    <name type="common">Sphingomonas yanoikuyae</name>
    <dbReference type="NCBI Taxonomy" id="13690"/>
    <lineage>
        <taxon>Bacteria</taxon>
        <taxon>Pseudomonadati</taxon>
        <taxon>Pseudomonadota</taxon>
        <taxon>Alphaproteobacteria</taxon>
        <taxon>Sphingomonadales</taxon>
        <taxon>Sphingomonadaceae</taxon>
        <taxon>Sphingobium</taxon>
    </lineage>
</organism>
<name>A0A177JMY9_SPHYA</name>
<dbReference type="Pfam" id="PF03693">
    <property type="entry name" value="ParD_antitoxin"/>
    <property type="match status" value="1"/>
</dbReference>
<gene>
    <name evidence="3" type="ORF">AX777_22065</name>
</gene>
<dbReference type="InterPro" id="IPR022789">
    <property type="entry name" value="ParD"/>
</dbReference>
<accession>A0A177JMY9</accession>
<dbReference type="SUPFAM" id="SSF47598">
    <property type="entry name" value="Ribbon-helix-helix"/>
    <property type="match status" value="1"/>
</dbReference>
<dbReference type="AlphaFoldDB" id="A0A177JMY9"/>
<dbReference type="InterPro" id="IPR010985">
    <property type="entry name" value="Ribbon_hlx_hlx"/>
</dbReference>
<protein>
    <submittedName>
        <fullName evidence="3">Addiction module antitoxin</fullName>
    </submittedName>
</protein>
<evidence type="ECO:0000313" key="4">
    <source>
        <dbReference type="Proteomes" id="UP000077262"/>
    </source>
</evidence>
<dbReference type="Proteomes" id="UP000077262">
    <property type="component" value="Unassembled WGS sequence"/>
</dbReference>
<dbReference type="CDD" id="cd22231">
    <property type="entry name" value="RHH_NikR_HicB-like"/>
    <property type="match status" value="1"/>
</dbReference>
<evidence type="ECO:0000256" key="1">
    <source>
        <dbReference type="ARBA" id="ARBA00008580"/>
    </source>
</evidence>
<dbReference type="OrthoDB" id="514770at2"/>
<dbReference type="InterPro" id="IPR038296">
    <property type="entry name" value="ParD_sf"/>
</dbReference>
<dbReference type="PANTHER" id="PTHR36582:SF2">
    <property type="entry name" value="ANTITOXIN PARD"/>
    <property type="match status" value="1"/>
</dbReference>
<dbReference type="EMBL" id="LSTR01000044">
    <property type="protein sequence ID" value="OAH42136.1"/>
    <property type="molecule type" value="Genomic_DNA"/>
</dbReference>
<sequence>MGEYSRMTIVVPEPMAESIQAAIAAGEYASASEVVRDAMRLWNERRAFRAEELRVLRDAWSRGKASGVAGPLDMKAIIAEAKSEANGER</sequence>
<dbReference type="GO" id="GO:0006355">
    <property type="term" value="P:regulation of DNA-templated transcription"/>
    <property type="evidence" value="ECO:0007669"/>
    <property type="project" value="InterPro"/>
</dbReference>
<evidence type="ECO:0000256" key="2">
    <source>
        <dbReference type="ARBA" id="ARBA00022649"/>
    </source>
</evidence>
<keyword evidence="2" id="KW-1277">Toxin-antitoxin system</keyword>
<dbReference type="PANTHER" id="PTHR36582">
    <property type="entry name" value="ANTITOXIN PARD"/>
    <property type="match status" value="1"/>
</dbReference>
<comment type="similarity">
    <text evidence="1">Belongs to the ParD antitoxin family.</text>
</comment>
<evidence type="ECO:0000313" key="3">
    <source>
        <dbReference type="EMBL" id="OAH42136.1"/>
    </source>
</evidence>
<dbReference type="NCBIfam" id="TIGR02606">
    <property type="entry name" value="antidote_CC2985"/>
    <property type="match status" value="1"/>
</dbReference>
<dbReference type="Gene3D" id="6.10.10.120">
    <property type="entry name" value="Antitoxin ParD1-like"/>
    <property type="match status" value="1"/>
</dbReference>
<comment type="caution">
    <text evidence="3">The sequence shown here is derived from an EMBL/GenBank/DDBJ whole genome shotgun (WGS) entry which is preliminary data.</text>
</comment>
<reference evidence="3 4" key="1">
    <citation type="submission" date="2016-02" db="EMBL/GenBank/DDBJ databases">
        <authorList>
            <person name="Wen L."/>
            <person name="He K."/>
            <person name="Yang H."/>
        </authorList>
    </citation>
    <scope>NUCLEOTIDE SEQUENCE [LARGE SCALE GENOMIC DNA]</scope>
    <source>
        <strain evidence="3 4">CD09_2</strain>
    </source>
</reference>
<proteinExistence type="inferred from homology"/>